<comment type="caution">
    <text evidence="1">The sequence shown here is derived from an EMBL/GenBank/DDBJ whole genome shotgun (WGS) entry which is preliminary data.</text>
</comment>
<dbReference type="SUPFAM" id="SSF53955">
    <property type="entry name" value="Lysozyme-like"/>
    <property type="match status" value="1"/>
</dbReference>
<protein>
    <recommendedName>
        <fullName evidence="3">Glycoside hydrolase family 19 catalytic domain-containing protein</fullName>
    </recommendedName>
</protein>
<dbReference type="EMBL" id="JAEUAO010000002">
    <property type="protein sequence ID" value="MBW9064178.1"/>
    <property type="molecule type" value="Genomic_DNA"/>
</dbReference>
<dbReference type="InterPro" id="IPR023346">
    <property type="entry name" value="Lysozyme-like_dom_sf"/>
</dbReference>
<dbReference type="Gene3D" id="1.10.530.10">
    <property type="match status" value="1"/>
</dbReference>
<organism evidence="1 2">
    <name type="scientific">Rhizobium herbae</name>
    <dbReference type="NCBI Taxonomy" id="508661"/>
    <lineage>
        <taxon>Bacteria</taxon>
        <taxon>Pseudomonadati</taxon>
        <taxon>Pseudomonadota</taxon>
        <taxon>Alphaproteobacteria</taxon>
        <taxon>Hyphomicrobiales</taxon>
        <taxon>Rhizobiaceae</taxon>
        <taxon>Rhizobium/Agrobacterium group</taxon>
        <taxon>Rhizobium</taxon>
    </lineage>
</organism>
<dbReference type="Proteomes" id="UP000757604">
    <property type="component" value="Unassembled WGS sequence"/>
</dbReference>
<keyword evidence="2" id="KW-1185">Reference proteome</keyword>
<proteinExistence type="predicted"/>
<evidence type="ECO:0008006" key="3">
    <source>
        <dbReference type="Google" id="ProtNLM"/>
    </source>
</evidence>
<name>A0ABS7HAI6_9HYPH</name>
<sequence length="214" mass="23729">MDRTVFFKAVRASLFDGALKRGQVDGLAAILDRWARMPEPADRRWLAYMLATAHHETGRTMQPVRETFATSDERAIAILEAQFRKGGLPSVSTPYWRRDGEGKSWLGRGLVQLTHRVNYATMAQATGIDLLTHPERAMELTVAVDILFAGMQSGAFTGKRLSDYFSLSRDCWTGARRIINGRDKAELVASYGRRYLAALRLASGVPPAVGRSAV</sequence>
<reference evidence="1 2" key="1">
    <citation type="journal article" date="2021" name="MBio">
        <title>Poor Competitiveness of Bradyrhizobium in Pigeon Pea Root Colonization in Indian Soils.</title>
        <authorList>
            <person name="Chalasani D."/>
            <person name="Basu A."/>
            <person name="Pullabhotla S.V.S.R.N."/>
            <person name="Jorrin B."/>
            <person name="Neal A.L."/>
            <person name="Poole P.S."/>
            <person name="Podile A.R."/>
            <person name="Tkacz A."/>
        </authorList>
    </citation>
    <scope>NUCLEOTIDE SEQUENCE [LARGE SCALE GENOMIC DNA]</scope>
    <source>
        <strain evidence="1 2">HU44</strain>
    </source>
</reference>
<gene>
    <name evidence="1" type="ORF">JNB71_12695</name>
</gene>
<evidence type="ECO:0000313" key="2">
    <source>
        <dbReference type="Proteomes" id="UP000757604"/>
    </source>
</evidence>
<accession>A0ABS7HAI6</accession>
<evidence type="ECO:0000313" key="1">
    <source>
        <dbReference type="EMBL" id="MBW9064178.1"/>
    </source>
</evidence>